<accession>A0A0W8G7G7</accession>
<dbReference type="InterPro" id="IPR043519">
    <property type="entry name" value="NT_sf"/>
</dbReference>
<dbReference type="NCBIfam" id="TIGR00090">
    <property type="entry name" value="rsfS_iojap_ybeB"/>
    <property type="match status" value="1"/>
</dbReference>
<dbReference type="HAMAP" id="MF_01477">
    <property type="entry name" value="Iojap_RsfS"/>
    <property type="match status" value="1"/>
</dbReference>
<organism evidence="2">
    <name type="scientific">hydrocarbon metagenome</name>
    <dbReference type="NCBI Taxonomy" id="938273"/>
    <lineage>
        <taxon>unclassified sequences</taxon>
        <taxon>metagenomes</taxon>
        <taxon>ecological metagenomes</taxon>
    </lineage>
</organism>
<reference evidence="2" key="1">
    <citation type="journal article" date="2015" name="Proc. Natl. Acad. Sci. U.S.A.">
        <title>Networks of energetic and metabolic interactions define dynamics in microbial communities.</title>
        <authorList>
            <person name="Embree M."/>
            <person name="Liu J.K."/>
            <person name="Al-Bassam M.M."/>
            <person name="Zengler K."/>
        </authorList>
    </citation>
    <scope>NUCLEOTIDE SEQUENCE</scope>
</reference>
<dbReference type="PANTHER" id="PTHR21043">
    <property type="entry name" value="IOJAP SUPERFAMILY ORTHOLOG"/>
    <property type="match status" value="1"/>
</dbReference>
<dbReference type="GO" id="GO:0090071">
    <property type="term" value="P:negative regulation of ribosome biogenesis"/>
    <property type="evidence" value="ECO:0007669"/>
    <property type="project" value="TreeGrafter"/>
</dbReference>
<protein>
    <submittedName>
        <fullName evidence="2">Iojap protein</fullName>
    </submittedName>
</protein>
<dbReference type="AlphaFoldDB" id="A0A0W8G7G7"/>
<comment type="caution">
    <text evidence="2">The sequence shown here is derived from an EMBL/GenBank/DDBJ whole genome shotgun (WGS) entry which is preliminary data.</text>
</comment>
<name>A0A0W8G7G7_9ZZZZ</name>
<dbReference type="PANTHER" id="PTHR21043:SF0">
    <property type="entry name" value="MITOCHONDRIAL ASSEMBLY OF RIBOSOMAL LARGE SUBUNIT PROTEIN 1"/>
    <property type="match status" value="1"/>
</dbReference>
<dbReference type="SUPFAM" id="SSF81301">
    <property type="entry name" value="Nucleotidyltransferase"/>
    <property type="match status" value="1"/>
</dbReference>
<dbReference type="GO" id="GO:0043023">
    <property type="term" value="F:ribosomal large subunit binding"/>
    <property type="evidence" value="ECO:0007669"/>
    <property type="project" value="TreeGrafter"/>
</dbReference>
<proteinExistence type="inferred from homology"/>
<dbReference type="Gene3D" id="3.30.460.10">
    <property type="entry name" value="Beta Polymerase, domain 2"/>
    <property type="match status" value="1"/>
</dbReference>
<comment type="similarity">
    <text evidence="1">Belongs to the Iojap/RsfS family.</text>
</comment>
<dbReference type="EMBL" id="LNQE01000133">
    <property type="protein sequence ID" value="KUG29087.1"/>
    <property type="molecule type" value="Genomic_DNA"/>
</dbReference>
<evidence type="ECO:0000256" key="1">
    <source>
        <dbReference type="ARBA" id="ARBA00010574"/>
    </source>
</evidence>
<gene>
    <name evidence="2" type="ORF">ASZ90_001030</name>
</gene>
<evidence type="ECO:0000313" key="2">
    <source>
        <dbReference type="EMBL" id="KUG29087.1"/>
    </source>
</evidence>
<dbReference type="InterPro" id="IPR004394">
    <property type="entry name" value="Iojap/RsfS/C7orf30"/>
</dbReference>
<dbReference type="Pfam" id="PF02410">
    <property type="entry name" value="RsfS"/>
    <property type="match status" value="1"/>
</dbReference>
<sequence length="143" mass="15676">MPTDTKDAKPARGKKKKKIDLDTVRKAVLVASWLNEKKGRDIVALDVTGLSPICEAMVAVSAASARQAKALADHVLAMCAEEGIPYLGMEGYRHGQWILVDLNDVLVHVFLEETREFYNIEGLWSEAGRIPLTFPGESGPEAQ</sequence>
<dbReference type="GO" id="GO:0017148">
    <property type="term" value="P:negative regulation of translation"/>
    <property type="evidence" value="ECO:0007669"/>
    <property type="project" value="TreeGrafter"/>
</dbReference>